<dbReference type="GO" id="GO:0003700">
    <property type="term" value="F:DNA-binding transcription factor activity"/>
    <property type="evidence" value="ECO:0007669"/>
    <property type="project" value="InterPro"/>
</dbReference>
<keyword evidence="7" id="KW-1185">Reference proteome</keyword>
<sequence length="313" mass="35783">MNTIKDIDLNLLVYLDVLLRERNVTRAAAQLNITQPAMSNGLKRLRNLLNDPILVRTSDGMTPTQRALDMQESLRTVLYSVEEMIQPVREFDAPTSKRVFRIMASDYAASTLMPRLLSQLEEQAPNVSLDIMTPSDISFHDVENGKVDLAINRFEKLPQSFHQKVLWQDEFSCLIHHQHPLLNNYTLDEYLKAQHVWVSKTGFGVGVGMDPQDVQKLGWVDEALAELGKRRQIKVFTRNYHVAMYLARQGLIATLPTRAAALYKDDDYLVTKEPPFRIPGLTLTMIWSPLLQHDAGHRWFRQLVADTAANEAF</sequence>
<reference evidence="7" key="1">
    <citation type="journal article" date="2018" name="Front. Microbiol.">
        <title>Genome-Based Analysis Reveals the Taxonomy and Diversity of the Family Idiomarinaceae.</title>
        <authorList>
            <person name="Liu Y."/>
            <person name="Lai Q."/>
            <person name="Shao Z."/>
        </authorList>
    </citation>
    <scope>NUCLEOTIDE SEQUENCE [LARGE SCALE GENOMIC DNA]</scope>
    <source>
        <strain evidence="7">F23</strain>
    </source>
</reference>
<dbReference type="Gene3D" id="3.40.190.10">
    <property type="entry name" value="Periplasmic binding protein-like II"/>
    <property type="match status" value="2"/>
</dbReference>
<proteinExistence type="inferred from homology"/>
<name>A0A432XRL3_9GAMM</name>
<dbReference type="InterPro" id="IPR036390">
    <property type="entry name" value="WH_DNA-bd_sf"/>
</dbReference>
<evidence type="ECO:0000313" key="7">
    <source>
        <dbReference type="Proteomes" id="UP000287330"/>
    </source>
</evidence>
<accession>A0A432XRL3</accession>
<evidence type="ECO:0000256" key="4">
    <source>
        <dbReference type="ARBA" id="ARBA00023163"/>
    </source>
</evidence>
<dbReference type="RefSeq" id="WP_110575730.1">
    <property type="nucleotide sequence ID" value="NZ_PIPV01000011.1"/>
</dbReference>
<dbReference type="EMBL" id="PIPV01000011">
    <property type="protein sequence ID" value="RUO51324.1"/>
    <property type="molecule type" value="Genomic_DNA"/>
</dbReference>
<dbReference type="CDD" id="cd08417">
    <property type="entry name" value="PBP2_Nitroaromatics_like"/>
    <property type="match status" value="1"/>
</dbReference>
<dbReference type="PROSITE" id="PS50931">
    <property type="entry name" value="HTH_LYSR"/>
    <property type="match status" value="1"/>
</dbReference>
<dbReference type="InterPro" id="IPR000847">
    <property type="entry name" value="LysR_HTH_N"/>
</dbReference>
<dbReference type="InterPro" id="IPR050389">
    <property type="entry name" value="LysR-type_TF"/>
</dbReference>
<dbReference type="AlphaFoldDB" id="A0A432XRL3"/>
<keyword evidence="4" id="KW-0804">Transcription</keyword>
<keyword evidence="3" id="KW-0238">DNA-binding</keyword>
<gene>
    <name evidence="6" type="ORF">CWE25_11375</name>
</gene>
<dbReference type="PANTHER" id="PTHR30118">
    <property type="entry name" value="HTH-TYPE TRANSCRIPTIONAL REGULATOR LEUO-RELATED"/>
    <property type="match status" value="1"/>
</dbReference>
<dbReference type="InterPro" id="IPR036388">
    <property type="entry name" value="WH-like_DNA-bd_sf"/>
</dbReference>
<keyword evidence="2" id="KW-0805">Transcription regulation</keyword>
<dbReference type="GO" id="GO:0003677">
    <property type="term" value="F:DNA binding"/>
    <property type="evidence" value="ECO:0007669"/>
    <property type="project" value="UniProtKB-KW"/>
</dbReference>
<dbReference type="PRINTS" id="PR00039">
    <property type="entry name" value="HTHLYSR"/>
</dbReference>
<dbReference type="PANTHER" id="PTHR30118:SF15">
    <property type="entry name" value="TRANSCRIPTIONAL REGULATORY PROTEIN"/>
    <property type="match status" value="1"/>
</dbReference>
<dbReference type="Pfam" id="PF03466">
    <property type="entry name" value="LysR_substrate"/>
    <property type="match status" value="1"/>
</dbReference>
<evidence type="ECO:0000256" key="2">
    <source>
        <dbReference type="ARBA" id="ARBA00023015"/>
    </source>
</evidence>
<dbReference type="Pfam" id="PF00126">
    <property type="entry name" value="HTH_1"/>
    <property type="match status" value="1"/>
</dbReference>
<evidence type="ECO:0000259" key="5">
    <source>
        <dbReference type="PROSITE" id="PS50931"/>
    </source>
</evidence>
<dbReference type="SUPFAM" id="SSF46785">
    <property type="entry name" value="Winged helix' DNA-binding domain"/>
    <property type="match status" value="1"/>
</dbReference>
<evidence type="ECO:0000313" key="6">
    <source>
        <dbReference type="EMBL" id="RUO51324.1"/>
    </source>
</evidence>
<protein>
    <submittedName>
        <fullName evidence="6">LysR family transcriptional regulator</fullName>
    </submittedName>
</protein>
<evidence type="ECO:0000256" key="3">
    <source>
        <dbReference type="ARBA" id="ARBA00023125"/>
    </source>
</evidence>
<dbReference type="OrthoDB" id="8720143at2"/>
<evidence type="ECO:0000256" key="1">
    <source>
        <dbReference type="ARBA" id="ARBA00009437"/>
    </source>
</evidence>
<dbReference type="InterPro" id="IPR005119">
    <property type="entry name" value="LysR_subst-bd"/>
</dbReference>
<comment type="caution">
    <text evidence="6">The sequence shown here is derived from an EMBL/GenBank/DDBJ whole genome shotgun (WGS) entry which is preliminary data.</text>
</comment>
<comment type="similarity">
    <text evidence="1">Belongs to the LysR transcriptional regulatory family.</text>
</comment>
<dbReference type="InterPro" id="IPR037402">
    <property type="entry name" value="YidZ_PBP2"/>
</dbReference>
<dbReference type="Proteomes" id="UP000287330">
    <property type="component" value="Unassembled WGS sequence"/>
</dbReference>
<dbReference type="SUPFAM" id="SSF53850">
    <property type="entry name" value="Periplasmic binding protein-like II"/>
    <property type="match status" value="1"/>
</dbReference>
<dbReference type="Gene3D" id="1.10.10.10">
    <property type="entry name" value="Winged helix-like DNA-binding domain superfamily/Winged helix DNA-binding domain"/>
    <property type="match status" value="1"/>
</dbReference>
<feature type="domain" description="HTH lysR-type" evidence="5">
    <location>
        <begin position="7"/>
        <end position="64"/>
    </location>
</feature>
<organism evidence="6 7">
    <name type="scientific">Idiomarina fontislapidosi</name>
    <dbReference type="NCBI Taxonomy" id="263723"/>
    <lineage>
        <taxon>Bacteria</taxon>
        <taxon>Pseudomonadati</taxon>
        <taxon>Pseudomonadota</taxon>
        <taxon>Gammaproteobacteria</taxon>
        <taxon>Alteromonadales</taxon>
        <taxon>Idiomarinaceae</taxon>
        <taxon>Idiomarina</taxon>
    </lineage>
</organism>